<proteinExistence type="predicted"/>
<dbReference type="SUPFAM" id="SSF159894">
    <property type="entry name" value="YgaC/TfoX-N like"/>
    <property type="match status" value="1"/>
</dbReference>
<dbReference type="InterPro" id="IPR007076">
    <property type="entry name" value="TfoX_N"/>
</dbReference>
<evidence type="ECO:0000259" key="1">
    <source>
        <dbReference type="Pfam" id="PF04993"/>
    </source>
</evidence>
<dbReference type="Gene3D" id="3.30.1460.30">
    <property type="entry name" value="YgaC/TfoX-N like chaperone"/>
    <property type="match status" value="1"/>
</dbReference>
<keyword evidence="3" id="KW-1185">Reference proteome</keyword>
<feature type="domain" description="TfoX N-terminal" evidence="1">
    <location>
        <begin position="13"/>
        <end position="60"/>
    </location>
</feature>
<name>A0A415E1T1_9FIRM</name>
<comment type="caution">
    <text evidence="2">The sequence shown here is derived from an EMBL/GenBank/DDBJ whole genome shotgun (WGS) entry which is preliminary data.</text>
</comment>
<dbReference type="STRING" id="1776384.GCA_900086585_01063"/>
<gene>
    <name evidence="2" type="ORF">DW099_12465</name>
</gene>
<evidence type="ECO:0000313" key="3">
    <source>
        <dbReference type="Proteomes" id="UP000284841"/>
    </source>
</evidence>
<protein>
    <submittedName>
        <fullName evidence="2">Competence protein TfoX</fullName>
    </submittedName>
</protein>
<sequence length="108" mass="12342">MSSTLDYVDYVCDQMRGAGEISYKKMFGEYGVYCNEKFIGVICDNQLYIKKTEAGALLYPGCEEAPPYEGAKPHFLIDKVDDYDLMSRFIAATYQELPMPRQKKKKGI</sequence>
<dbReference type="AlphaFoldDB" id="A0A415E1T1"/>
<dbReference type="RefSeq" id="WP_118335964.1">
    <property type="nucleotide sequence ID" value="NZ_AP025567.1"/>
</dbReference>
<organism evidence="2 3">
    <name type="scientific">Emergencia timonensis</name>
    <dbReference type="NCBI Taxonomy" id="1776384"/>
    <lineage>
        <taxon>Bacteria</taxon>
        <taxon>Bacillati</taxon>
        <taxon>Bacillota</taxon>
        <taxon>Clostridia</taxon>
        <taxon>Peptostreptococcales</taxon>
        <taxon>Anaerovoracaceae</taxon>
        <taxon>Emergencia</taxon>
    </lineage>
</organism>
<dbReference type="EMBL" id="QRMS01000003">
    <property type="protein sequence ID" value="RHJ87596.1"/>
    <property type="molecule type" value="Genomic_DNA"/>
</dbReference>
<dbReference type="OrthoDB" id="9803291at2"/>
<dbReference type="Pfam" id="PF04993">
    <property type="entry name" value="TfoX_N"/>
    <property type="match status" value="1"/>
</dbReference>
<dbReference type="Proteomes" id="UP000284841">
    <property type="component" value="Unassembled WGS sequence"/>
</dbReference>
<evidence type="ECO:0000313" key="2">
    <source>
        <dbReference type="EMBL" id="RHJ87596.1"/>
    </source>
</evidence>
<accession>A0A415E1T1</accession>
<reference evidence="2 3" key="1">
    <citation type="submission" date="2018-08" db="EMBL/GenBank/DDBJ databases">
        <title>A genome reference for cultivated species of the human gut microbiota.</title>
        <authorList>
            <person name="Zou Y."/>
            <person name="Xue W."/>
            <person name="Luo G."/>
        </authorList>
    </citation>
    <scope>NUCLEOTIDE SEQUENCE [LARGE SCALE GENOMIC DNA]</scope>
    <source>
        <strain evidence="2 3">AM07-24</strain>
    </source>
</reference>